<dbReference type="Proteomes" id="UP001367508">
    <property type="component" value="Unassembled WGS sequence"/>
</dbReference>
<protein>
    <submittedName>
        <fullName evidence="3">Uncharacterized protein</fullName>
    </submittedName>
</protein>
<gene>
    <name evidence="3" type="ORF">VNO77_29161</name>
</gene>
<dbReference type="PANTHER" id="PTHR47594:SF5">
    <property type="entry name" value="PENTACOTRIPEPTIDE-REPEAT REGION OF PRORP DOMAIN-CONTAINING PROTEIN"/>
    <property type="match status" value="1"/>
</dbReference>
<evidence type="ECO:0000313" key="3">
    <source>
        <dbReference type="EMBL" id="KAK7325089.1"/>
    </source>
</evidence>
<sequence>MILRLTQFLTPWISQQRPSNNRREVIVCGLRSSYKTKRRSRILSKESIQVIHALKLANAKSPEHLHQVLHTRLSRLLKPDVFNLLDELQRQNQLHLSLTVFNFIREELGDDKIVAVYADMIFLLGRNRRTEMAEELFSQVLQRGLKPDTRMCSEMIGAYLQVGMTEKAMQIYGSMKEWGCSPDKLTFTILISSLEKIGQLDLAQTLKQDSVNYLDPTDKFRSRNPTKHAKK</sequence>
<dbReference type="GO" id="GO:0000373">
    <property type="term" value="P:Group II intron splicing"/>
    <property type="evidence" value="ECO:0007669"/>
    <property type="project" value="InterPro"/>
</dbReference>
<dbReference type="Pfam" id="PF13041">
    <property type="entry name" value="PPR_2"/>
    <property type="match status" value="1"/>
</dbReference>
<evidence type="ECO:0000313" key="4">
    <source>
        <dbReference type="Proteomes" id="UP001367508"/>
    </source>
</evidence>
<dbReference type="GO" id="GO:0003723">
    <property type="term" value="F:RNA binding"/>
    <property type="evidence" value="ECO:0007669"/>
    <property type="project" value="InterPro"/>
</dbReference>
<dbReference type="Pfam" id="PF01535">
    <property type="entry name" value="PPR"/>
    <property type="match status" value="1"/>
</dbReference>
<dbReference type="PANTHER" id="PTHR47594">
    <property type="entry name" value="PPR CONTAINING PLANT-LIKE PROTEIN"/>
    <property type="match status" value="1"/>
</dbReference>
<dbReference type="GO" id="GO:0009658">
    <property type="term" value="P:chloroplast organization"/>
    <property type="evidence" value="ECO:0007669"/>
    <property type="project" value="InterPro"/>
</dbReference>
<evidence type="ECO:0000256" key="1">
    <source>
        <dbReference type="ARBA" id="ARBA00022737"/>
    </source>
</evidence>
<reference evidence="3 4" key="1">
    <citation type="submission" date="2024-01" db="EMBL/GenBank/DDBJ databases">
        <title>The genomes of 5 underutilized Papilionoideae crops provide insights into root nodulation and disease resistanc.</title>
        <authorList>
            <person name="Jiang F."/>
        </authorList>
    </citation>
    <scope>NUCLEOTIDE SEQUENCE [LARGE SCALE GENOMIC DNA]</scope>
    <source>
        <strain evidence="3">LVBAO_FW01</strain>
        <tissue evidence="3">Leaves</tissue>
    </source>
</reference>
<dbReference type="InterPro" id="IPR044190">
    <property type="entry name" value="THA8-like"/>
</dbReference>
<dbReference type="InterPro" id="IPR011990">
    <property type="entry name" value="TPR-like_helical_dom_sf"/>
</dbReference>
<dbReference type="NCBIfam" id="TIGR00756">
    <property type="entry name" value="PPR"/>
    <property type="match status" value="2"/>
</dbReference>
<feature type="repeat" description="PPR" evidence="2">
    <location>
        <begin position="113"/>
        <end position="147"/>
    </location>
</feature>
<keyword evidence="4" id="KW-1185">Reference proteome</keyword>
<feature type="repeat" description="PPR" evidence="2">
    <location>
        <begin position="148"/>
        <end position="182"/>
    </location>
</feature>
<accession>A0AAN9L007</accession>
<dbReference type="PROSITE" id="PS51375">
    <property type="entry name" value="PPR"/>
    <property type="match status" value="2"/>
</dbReference>
<organism evidence="3 4">
    <name type="scientific">Canavalia gladiata</name>
    <name type="common">Sword bean</name>
    <name type="synonym">Dolichos gladiatus</name>
    <dbReference type="NCBI Taxonomy" id="3824"/>
    <lineage>
        <taxon>Eukaryota</taxon>
        <taxon>Viridiplantae</taxon>
        <taxon>Streptophyta</taxon>
        <taxon>Embryophyta</taxon>
        <taxon>Tracheophyta</taxon>
        <taxon>Spermatophyta</taxon>
        <taxon>Magnoliopsida</taxon>
        <taxon>eudicotyledons</taxon>
        <taxon>Gunneridae</taxon>
        <taxon>Pentapetalae</taxon>
        <taxon>rosids</taxon>
        <taxon>fabids</taxon>
        <taxon>Fabales</taxon>
        <taxon>Fabaceae</taxon>
        <taxon>Papilionoideae</taxon>
        <taxon>50 kb inversion clade</taxon>
        <taxon>NPAAA clade</taxon>
        <taxon>indigoferoid/millettioid clade</taxon>
        <taxon>Phaseoleae</taxon>
        <taxon>Canavalia</taxon>
    </lineage>
</organism>
<name>A0AAN9L007_CANGL</name>
<dbReference type="InterPro" id="IPR002885">
    <property type="entry name" value="PPR_rpt"/>
</dbReference>
<comment type="caution">
    <text evidence="3">The sequence shown here is derived from an EMBL/GenBank/DDBJ whole genome shotgun (WGS) entry which is preliminary data.</text>
</comment>
<dbReference type="EMBL" id="JAYMYQ010000006">
    <property type="protein sequence ID" value="KAK7325089.1"/>
    <property type="molecule type" value="Genomic_DNA"/>
</dbReference>
<proteinExistence type="predicted"/>
<keyword evidence="1" id="KW-0677">Repeat</keyword>
<evidence type="ECO:0000256" key="2">
    <source>
        <dbReference type="PROSITE-ProRule" id="PRU00708"/>
    </source>
</evidence>
<dbReference type="Gene3D" id="1.25.40.10">
    <property type="entry name" value="Tetratricopeptide repeat domain"/>
    <property type="match status" value="1"/>
</dbReference>
<dbReference type="AlphaFoldDB" id="A0AAN9L007"/>